<evidence type="ECO:0000256" key="3">
    <source>
        <dbReference type="PROSITE-ProRule" id="PRU00175"/>
    </source>
</evidence>
<evidence type="ECO:0000256" key="4">
    <source>
        <dbReference type="SAM" id="Coils"/>
    </source>
</evidence>
<gene>
    <name evidence="6" type="ORF">DGYR_LOCUS3413</name>
</gene>
<protein>
    <recommendedName>
        <fullName evidence="5">RING-type domain-containing protein</fullName>
    </recommendedName>
</protein>
<proteinExistence type="predicted"/>
<dbReference type="Proteomes" id="UP000549394">
    <property type="component" value="Unassembled WGS sequence"/>
</dbReference>
<evidence type="ECO:0000313" key="7">
    <source>
        <dbReference type="Proteomes" id="UP000549394"/>
    </source>
</evidence>
<dbReference type="PROSITE" id="PS50089">
    <property type="entry name" value="ZF_RING_2"/>
    <property type="match status" value="1"/>
</dbReference>
<keyword evidence="7" id="KW-1185">Reference proteome</keyword>
<accession>A0A7I8VEK0</accession>
<dbReference type="AlphaFoldDB" id="A0A7I8VEK0"/>
<evidence type="ECO:0000256" key="1">
    <source>
        <dbReference type="ARBA" id="ARBA00022771"/>
    </source>
</evidence>
<comment type="caution">
    <text evidence="6">The sequence shown here is derived from an EMBL/GenBank/DDBJ whole genome shotgun (WGS) entry which is preliminary data.</text>
</comment>
<organism evidence="6 7">
    <name type="scientific">Dimorphilus gyrociliatus</name>
    <dbReference type="NCBI Taxonomy" id="2664684"/>
    <lineage>
        <taxon>Eukaryota</taxon>
        <taxon>Metazoa</taxon>
        <taxon>Spiralia</taxon>
        <taxon>Lophotrochozoa</taxon>
        <taxon>Annelida</taxon>
        <taxon>Polychaeta</taxon>
        <taxon>Polychaeta incertae sedis</taxon>
        <taxon>Dinophilidae</taxon>
        <taxon>Dimorphilus</taxon>
    </lineage>
</organism>
<keyword evidence="1 3" id="KW-0863">Zinc-finger</keyword>
<sequence length="447" mass="53037">MECCICFKPTKTKDIRQLPCHSSRIICIQCLRKYATNKTNFNCPRCGDKILCPKLGLDEFKVKNIFGILQENLREEISISGQELKFSERSANDTFGQTIGNLKKEIAEEQNNLKQNIEEYLSEKTNNLDVLLKILNNNIESEEADEETLSRQEEDLNNIQDVLESLSNEYLKFDSNINDFNNLCLALYGYEKPINQYEKFIKDIKLTFAHYPYFYIFCSNRRYHILDKDNMTTHHCINFIDIAEDDRNNFYFLVRENDYKIFKMKKTSNSFKDVNVTHGDVQRRHSKTLLFLDKRNFIVFDPSAKVFNIFENLLQNSKVYKKFKIKEFIYFILEEEIMYCRMDDITTHSNWKTQQQTIFKKCSIQITKKEEIFQRENILKEIKTGKIFTKSSKYIFLLDCETKNATRIPSSNLKYIEDADNYMTCKDEIQFLFYNASGIARSITYDF</sequence>
<dbReference type="OrthoDB" id="9984778at2759"/>
<name>A0A7I8VEK0_9ANNE</name>
<feature type="domain" description="RING-type" evidence="5">
    <location>
        <begin position="3"/>
        <end position="46"/>
    </location>
</feature>
<evidence type="ECO:0000313" key="6">
    <source>
        <dbReference type="EMBL" id="CAD5114585.1"/>
    </source>
</evidence>
<keyword evidence="4" id="KW-0175">Coiled coil</keyword>
<evidence type="ECO:0000256" key="2">
    <source>
        <dbReference type="ARBA" id="ARBA00022833"/>
    </source>
</evidence>
<evidence type="ECO:0000259" key="5">
    <source>
        <dbReference type="PROSITE" id="PS50089"/>
    </source>
</evidence>
<dbReference type="InterPro" id="IPR001841">
    <property type="entry name" value="Znf_RING"/>
</dbReference>
<keyword evidence="2" id="KW-0862">Zinc</keyword>
<feature type="coiled-coil region" evidence="4">
    <location>
        <begin position="99"/>
        <end position="169"/>
    </location>
</feature>
<dbReference type="EMBL" id="CAJFCJ010000005">
    <property type="protein sequence ID" value="CAD5114585.1"/>
    <property type="molecule type" value="Genomic_DNA"/>
</dbReference>
<reference evidence="6 7" key="1">
    <citation type="submission" date="2020-08" db="EMBL/GenBank/DDBJ databases">
        <authorList>
            <person name="Hejnol A."/>
        </authorList>
    </citation>
    <scope>NUCLEOTIDE SEQUENCE [LARGE SCALE GENOMIC DNA]</scope>
</reference>
<dbReference type="GO" id="GO:0008270">
    <property type="term" value="F:zinc ion binding"/>
    <property type="evidence" value="ECO:0007669"/>
    <property type="project" value="UniProtKB-KW"/>
</dbReference>
<keyword evidence="1 3" id="KW-0479">Metal-binding</keyword>